<accession>A0AAW5N805</accession>
<evidence type="ECO:0000313" key="2">
    <source>
        <dbReference type="Proteomes" id="UP001204579"/>
    </source>
</evidence>
<dbReference type="InterPro" id="IPR041408">
    <property type="entry name" value="Hcp_Tssd"/>
</dbReference>
<reference evidence="1 2" key="1">
    <citation type="submission" date="2022-08" db="EMBL/GenBank/DDBJ databases">
        <authorList>
            <person name="Zeman M."/>
            <person name="Kubasova T."/>
        </authorList>
    </citation>
    <scope>NUCLEOTIDE SEQUENCE [LARGE SCALE GENOMIC DNA]</scope>
    <source>
        <strain evidence="1 2">ET62</strain>
    </source>
</reference>
<dbReference type="Proteomes" id="UP001204579">
    <property type="component" value="Unassembled WGS sequence"/>
</dbReference>
<sequence>MSSSGGILEFIGSEFNVLYLKHEPKHPTDSKDPTSTAGTIQVVIEPNEKVALIEIILTAQFRPMEGKILYKLTDEREKMEKFVFKKAYITNYHTVEADEKLPKGISITFSAESIDKGETESNIDQ</sequence>
<protein>
    <submittedName>
        <fullName evidence="1">Type VI secretion system needle protein Hcp</fullName>
    </submittedName>
</protein>
<name>A0AAW5N805_9BACT</name>
<dbReference type="Pfam" id="PF17642">
    <property type="entry name" value="TssD"/>
    <property type="match status" value="1"/>
</dbReference>
<keyword evidence="2" id="KW-1185">Reference proteome</keyword>
<dbReference type="EMBL" id="JANRHJ010000022">
    <property type="protein sequence ID" value="MCR8875188.1"/>
    <property type="molecule type" value="Genomic_DNA"/>
</dbReference>
<proteinExistence type="predicted"/>
<evidence type="ECO:0000313" key="1">
    <source>
        <dbReference type="EMBL" id="MCR8875188.1"/>
    </source>
</evidence>
<dbReference type="RefSeq" id="WP_204430105.1">
    <property type="nucleotide sequence ID" value="NZ_JANRHJ010000022.1"/>
</dbReference>
<comment type="caution">
    <text evidence="1">The sequence shown here is derived from an EMBL/GenBank/DDBJ whole genome shotgun (WGS) entry which is preliminary data.</text>
</comment>
<gene>
    <name evidence="1" type="ORF">NW209_14445</name>
</gene>
<organism evidence="1 2">
    <name type="scientific">Phocaeicola barnesiae</name>
    <dbReference type="NCBI Taxonomy" id="376804"/>
    <lineage>
        <taxon>Bacteria</taxon>
        <taxon>Pseudomonadati</taxon>
        <taxon>Bacteroidota</taxon>
        <taxon>Bacteroidia</taxon>
        <taxon>Bacteroidales</taxon>
        <taxon>Bacteroidaceae</taxon>
        <taxon>Phocaeicola</taxon>
    </lineage>
</organism>
<dbReference type="GO" id="GO:0033104">
    <property type="term" value="C:type VI protein secretion system complex"/>
    <property type="evidence" value="ECO:0007669"/>
    <property type="project" value="InterPro"/>
</dbReference>
<dbReference type="AlphaFoldDB" id="A0AAW5N805"/>